<comment type="caution">
    <text evidence="2">The sequence shown here is derived from an EMBL/GenBank/DDBJ whole genome shotgun (WGS) entry which is preliminary data.</text>
</comment>
<dbReference type="PANTHER" id="PTHR43575:SF1">
    <property type="entry name" value="PROTEIN ABCI7, CHLOROPLASTIC"/>
    <property type="match status" value="1"/>
</dbReference>
<dbReference type="InterPro" id="IPR055346">
    <property type="entry name" value="Fe-S_cluster_assembly_SufBD"/>
</dbReference>
<accession>A0ABV2AAH4</accession>
<dbReference type="PANTHER" id="PTHR43575">
    <property type="entry name" value="PROTEIN ABCI7, CHLOROPLASTIC"/>
    <property type="match status" value="1"/>
</dbReference>
<proteinExistence type="predicted"/>
<dbReference type="InterPro" id="IPR011542">
    <property type="entry name" value="SUF_FeS_clus_asmbl_SufD"/>
</dbReference>
<gene>
    <name evidence="2" type="primary">sufD</name>
    <name evidence="2" type="ORF">ABSH63_09395</name>
</gene>
<organism evidence="2 3">
    <name type="scientific">Sinimarinibacterium thermocellulolyticum</name>
    <dbReference type="NCBI Taxonomy" id="3170016"/>
    <lineage>
        <taxon>Bacteria</taxon>
        <taxon>Pseudomonadati</taxon>
        <taxon>Pseudomonadota</taxon>
        <taxon>Gammaproteobacteria</taxon>
        <taxon>Nevskiales</taxon>
        <taxon>Nevskiaceae</taxon>
        <taxon>Sinimarinibacterium</taxon>
    </lineage>
</organism>
<sequence>MGTLDHFRAAFEALPEAARTAARRAALDAFLAEGLPSTALEDWRYTDLAPLAALPPDALGPDASASTDDAPSTFVDGLDALNRAFAAGGLDRTIDANTRLDAPLRPTARAHQRHRLHLARGSEATLILNTSGDAPFQTVFADITLDAGARLHLIRLNDAGSDAHRITRLRLGIARDANIDMVCVDLGGRLSRHELHVDLAEPGAGVTLNGLYAPTGNGHVDNHIWIEHRAPHCTSRLAFRGIARDKARAVFDGLVRVHPHAQKTDSEQRVANLILSPTAEINAKPELEIHADDVKCTHGATFGQLDEQALFYLRTRGVPEALARTLLTCTFAHDVLQHIRPEDVRARVTQRLLRQMPGGDEMRALQMEGLRMDAQS</sequence>
<dbReference type="EMBL" id="JBEPIJ010000009">
    <property type="protein sequence ID" value="MES0874217.1"/>
    <property type="molecule type" value="Genomic_DNA"/>
</dbReference>
<dbReference type="Proteomes" id="UP001465331">
    <property type="component" value="Unassembled WGS sequence"/>
</dbReference>
<evidence type="ECO:0000313" key="2">
    <source>
        <dbReference type="EMBL" id="MES0874217.1"/>
    </source>
</evidence>
<feature type="domain" description="SUF system FeS cluster assembly SufBD core" evidence="1">
    <location>
        <begin position="110"/>
        <end position="329"/>
    </location>
</feature>
<dbReference type="InterPro" id="IPR000825">
    <property type="entry name" value="SUF_FeS_clus_asmbl_SufBD_core"/>
</dbReference>
<name>A0ABV2AAH4_9GAMM</name>
<dbReference type="RefSeq" id="WP_352889263.1">
    <property type="nucleotide sequence ID" value="NZ_JBEPIJ010000009.1"/>
</dbReference>
<protein>
    <submittedName>
        <fullName evidence="2">Fe-S cluster assembly protein SufD</fullName>
    </submittedName>
</protein>
<dbReference type="Pfam" id="PF01458">
    <property type="entry name" value="SUFBD_core"/>
    <property type="match status" value="1"/>
</dbReference>
<dbReference type="InterPro" id="IPR037284">
    <property type="entry name" value="SUF_FeS_clus_asmbl_SufBD_sf"/>
</dbReference>
<keyword evidence="3" id="KW-1185">Reference proteome</keyword>
<evidence type="ECO:0000259" key="1">
    <source>
        <dbReference type="Pfam" id="PF01458"/>
    </source>
</evidence>
<evidence type="ECO:0000313" key="3">
    <source>
        <dbReference type="Proteomes" id="UP001465331"/>
    </source>
</evidence>
<dbReference type="NCBIfam" id="TIGR01981">
    <property type="entry name" value="sufD"/>
    <property type="match status" value="1"/>
</dbReference>
<reference evidence="2 3" key="1">
    <citation type="submission" date="2024-06" db="EMBL/GenBank/DDBJ databases">
        <authorList>
            <person name="Li Z."/>
            <person name="Jiang Y."/>
        </authorList>
    </citation>
    <scope>NUCLEOTIDE SEQUENCE [LARGE SCALE GENOMIC DNA]</scope>
    <source>
        <strain evidence="2 3">HSW-8</strain>
    </source>
</reference>
<dbReference type="SUPFAM" id="SSF101960">
    <property type="entry name" value="Stabilizer of iron transporter SufD"/>
    <property type="match status" value="1"/>
</dbReference>